<dbReference type="PROSITE" id="PS52016">
    <property type="entry name" value="TONB_DEPENDENT_REC_3"/>
    <property type="match status" value="1"/>
</dbReference>
<evidence type="ECO:0000256" key="2">
    <source>
        <dbReference type="ARBA" id="ARBA00009810"/>
    </source>
</evidence>
<evidence type="ECO:0000256" key="1">
    <source>
        <dbReference type="ARBA" id="ARBA00004571"/>
    </source>
</evidence>
<evidence type="ECO:0000256" key="4">
    <source>
        <dbReference type="ARBA" id="ARBA00022452"/>
    </source>
</evidence>
<protein>
    <submittedName>
        <fullName evidence="17">TonB-dependent siderophore receptor</fullName>
    </submittedName>
</protein>
<dbReference type="InterPro" id="IPR036942">
    <property type="entry name" value="Beta-barrel_TonB_sf"/>
</dbReference>
<dbReference type="SUPFAM" id="SSF56935">
    <property type="entry name" value="Porins"/>
    <property type="match status" value="1"/>
</dbReference>
<dbReference type="GO" id="GO:0009279">
    <property type="term" value="C:cell outer membrane"/>
    <property type="evidence" value="ECO:0007669"/>
    <property type="project" value="UniProtKB-SubCell"/>
</dbReference>
<proteinExistence type="inferred from homology"/>
<evidence type="ECO:0000256" key="3">
    <source>
        <dbReference type="ARBA" id="ARBA00022448"/>
    </source>
</evidence>
<evidence type="ECO:0000259" key="16">
    <source>
        <dbReference type="Pfam" id="PF07715"/>
    </source>
</evidence>
<dbReference type="GO" id="GO:0015344">
    <property type="term" value="F:siderophore uptake transmembrane transporter activity"/>
    <property type="evidence" value="ECO:0007669"/>
    <property type="project" value="TreeGrafter"/>
</dbReference>
<keyword evidence="8 13" id="KW-0798">TonB box</keyword>
<dbReference type="OrthoDB" id="9790771at2"/>
<keyword evidence="10 17" id="KW-0675">Receptor</keyword>
<dbReference type="InterPro" id="IPR012910">
    <property type="entry name" value="Plug_dom"/>
</dbReference>
<dbReference type="InterPro" id="IPR010105">
    <property type="entry name" value="TonB_sidphr_rcpt"/>
</dbReference>
<dbReference type="InterPro" id="IPR039426">
    <property type="entry name" value="TonB-dep_rcpt-like"/>
</dbReference>
<dbReference type="PANTHER" id="PTHR32552">
    <property type="entry name" value="FERRICHROME IRON RECEPTOR-RELATED"/>
    <property type="match status" value="1"/>
</dbReference>
<reference evidence="17 18" key="1">
    <citation type="submission" date="2019-10" db="EMBL/GenBank/DDBJ databases">
        <title>Glaciimonas soli sp. nov., a psychrophilic bacterium isolated from the forest soil of a high elevation mountain in Taiwan.</title>
        <authorList>
            <person name="Wang L.-T."/>
            <person name="Shieh W.Y."/>
        </authorList>
    </citation>
    <scope>NUCLEOTIDE SEQUENCE [LARGE SCALE GENOMIC DNA]</scope>
    <source>
        <strain evidence="17 18">GS1</strain>
    </source>
</reference>
<dbReference type="Pfam" id="PF00593">
    <property type="entry name" value="TonB_dep_Rec_b-barrel"/>
    <property type="match status" value="1"/>
</dbReference>
<evidence type="ECO:0000256" key="9">
    <source>
        <dbReference type="ARBA" id="ARBA00023136"/>
    </source>
</evidence>
<dbReference type="PANTHER" id="PTHR32552:SF83">
    <property type="entry name" value="BLR3904 PROTEIN"/>
    <property type="match status" value="1"/>
</dbReference>
<accession>A0A843YQ30</accession>
<feature type="chain" id="PRO_5032953752" evidence="14">
    <location>
        <begin position="29"/>
        <end position="721"/>
    </location>
</feature>
<dbReference type="Pfam" id="PF07715">
    <property type="entry name" value="Plug"/>
    <property type="match status" value="1"/>
</dbReference>
<evidence type="ECO:0000256" key="13">
    <source>
        <dbReference type="RuleBase" id="RU003357"/>
    </source>
</evidence>
<keyword evidence="3 12" id="KW-0813">Transport</keyword>
<evidence type="ECO:0000313" key="18">
    <source>
        <dbReference type="Proteomes" id="UP000451565"/>
    </source>
</evidence>
<evidence type="ECO:0000256" key="5">
    <source>
        <dbReference type="ARBA" id="ARBA00022692"/>
    </source>
</evidence>
<feature type="signal peptide" evidence="14">
    <location>
        <begin position="1"/>
        <end position="28"/>
    </location>
</feature>
<sequence>MNHRLTPLAATIVTLFAAPFTLPQIALAQTSPAVEVLPQIIIKDSKPINDYEAGKSTIGGKTPTATRDIAQTVNVVNRAVLDAQGVASLQEALRNVPGITIGGAEGGQIGNNINLRGFTARTDMYLDGARDRGQYYRDTYYLDSVEVLKGPSSMLFGRGSTGGVINQVSKKPMLNDANQITATVDTNGGVRTTGDFNRQLSDTSAFRVEMMAQDVKTTRDEMTNQDFGIAPSLRFGIGTPTEVTLSAMISHNSDMPDYGVQSLNGHPVNVPRNTYYGLTDDKTVQDVAIVSARIEHKINDNLTLRNQTQFSNYITDARETAAQKVGTLVGSVFTPLPTATTGNYTNLPMSQLSVQLQSHDRNIHDQSLDNQTDLIAKFDTGSIKHTMIAGVELSRDTYNNQGYTRNNMPVVSLIDPVYMSTPSSVTTSIGNLVESTANSFGAYVNDTVELTKQWKLVGGVRWDRYQASLSNSISLPAHVDQTVDFTSVRGGIIYQPTDWQSYYVSYGTSFDPSLEQLTVTSGQQNLAPVTNKTYEVGAKWNVLDDNLSLTAAAFNIEQDNARTQVSTGVYTLDGNVRVTGYELGLVGHLTKKWQVMGGYTKLNPFIIKASALDGSQGKVLANTPRHNVTLWSTYNVNKEWEYGGGMVYMSQRYASNTNVVSAGGYTRWDATVAYHQPKYDVRVNLLNLTNKQYYDALIPSDGGRAVPGIGRTGMVTVTYRF</sequence>
<evidence type="ECO:0000256" key="7">
    <source>
        <dbReference type="ARBA" id="ARBA00023065"/>
    </source>
</evidence>
<evidence type="ECO:0000259" key="15">
    <source>
        <dbReference type="Pfam" id="PF00593"/>
    </source>
</evidence>
<dbReference type="Proteomes" id="UP000451565">
    <property type="component" value="Unassembled WGS sequence"/>
</dbReference>
<gene>
    <name evidence="17" type="ORF">GEV47_02945</name>
</gene>
<evidence type="ECO:0000313" key="17">
    <source>
        <dbReference type="EMBL" id="MQQ99642.1"/>
    </source>
</evidence>
<evidence type="ECO:0000256" key="11">
    <source>
        <dbReference type="ARBA" id="ARBA00023237"/>
    </source>
</evidence>
<dbReference type="EMBL" id="WINI01000001">
    <property type="protein sequence ID" value="MQQ99642.1"/>
    <property type="molecule type" value="Genomic_DNA"/>
</dbReference>
<name>A0A843YQ30_9BURK</name>
<dbReference type="RefSeq" id="WP_153233201.1">
    <property type="nucleotide sequence ID" value="NZ_WINI01000001.1"/>
</dbReference>
<dbReference type="InterPro" id="IPR000531">
    <property type="entry name" value="Beta-barrel_TonB"/>
</dbReference>
<evidence type="ECO:0000256" key="12">
    <source>
        <dbReference type="PROSITE-ProRule" id="PRU01360"/>
    </source>
</evidence>
<comment type="similarity">
    <text evidence="2 12 13">Belongs to the TonB-dependent receptor family.</text>
</comment>
<feature type="domain" description="TonB-dependent receptor plug" evidence="16">
    <location>
        <begin position="66"/>
        <end position="164"/>
    </location>
</feature>
<dbReference type="Gene3D" id="2.170.130.10">
    <property type="entry name" value="TonB-dependent receptor, plug domain"/>
    <property type="match status" value="1"/>
</dbReference>
<keyword evidence="4 12" id="KW-1134">Transmembrane beta strand</keyword>
<comment type="subcellular location">
    <subcellularLocation>
        <location evidence="1 12">Cell outer membrane</location>
        <topology evidence="1 12">Multi-pass membrane protein</topology>
    </subcellularLocation>
</comment>
<evidence type="ECO:0000256" key="6">
    <source>
        <dbReference type="ARBA" id="ARBA00022729"/>
    </source>
</evidence>
<dbReference type="Gene3D" id="2.40.170.20">
    <property type="entry name" value="TonB-dependent receptor, beta-barrel domain"/>
    <property type="match status" value="1"/>
</dbReference>
<dbReference type="InterPro" id="IPR037066">
    <property type="entry name" value="Plug_dom_sf"/>
</dbReference>
<dbReference type="AlphaFoldDB" id="A0A843YQ30"/>
<dbReference type="FunFam" id="2.170.130.10:FF:000001">
    <property type="entry name" value="Catecholate siderophore TonB-dependent receptor"/>
    <property type="match status" value="1"/>
</dbReference>
<evidence type="ECO:0000256" key="10">
    <source>
        <dbReference type="ARBA" id="ARBA00023170"/>
    </source>
</evidence>
<feature type="domain" description="TonB-dependent receptor-like beta-barrel" evidence="15">
    <location>
        <begin position="265"/>
        <end position="688"/>
    </location>
</feature>
<dbReference type="GO" id="GO:0038023">
    <property type="term" value="F:signaling receptor activity"/>
    <property type="evidence" value="ECO:0007669"/>
    <property type="project" value="InterPro"/>
</dbReference>
<dbReference type="GO" id="GO:0015891">
    <property type="term" value="P:siderophore transport"/>
    <property type="evidence" value="ECO:0007669"/>
    <property type="project" value="InterPro"/>
</dbReference>
<evidence type="ECO:0000256" key="8">
    <source>
        <dbReference type="ARBA" id="ARBA00023077"/>
    </source>
</evidence>
<dbReference type="NCBIfam" id="TIGR01783">
    <property type="entry name" value="TonB-siderophor"/>
    <property type="match status" value="1"/>
</dbReference>
<comment type="caution">
    <text evidence="17">The sequence shown here is derived from an EMBL/GenBank/DDBJ whole genome shotgun (WGS) entry which is preliminary data.</text>
</comment>
<keyword evidence="11 12" id="KW-0998">Cell outer membrane</keyword>
<keyword evidence="6 14" id="KW-0732">Signal</keyword>
<dbReference type="CDD" id="cd01347">
    <property type="entry name" value="ligand_gated_channel"/>
    <property type="match status" value="1"/>
</dbReference>
<keyword evidence="7" id="KW-0406">Ion transport</keyword>
<keyword evidence="5 12" id="KW-0812">Transmembrane</keyword>
<keyword evidence="18" id="KW-1185">Reference proteome</keyword>
<evidence type="ECO:0000256" key="14">
    <source>
        <dbReference type="SAM" id="SignalP"/>
    </source>
</evidence>
<keyword evidence="9 12" id="KW-0472">Membrane</keyword>
<organism evidence="17 18">
    <name type="scientific">Glaciimonas soli</name>
    <dbReference type="NCBI Taxonomy" id="2590999"/>
    <lineage>
        <taxon>Bacteria</taxon>
        <taxon>Pseudomonadati</taxon>
        <taxon>Pseudomonadota</taxon>
        <taxon>Betaproteobacteria</taxon>
        <taxon>Burkholderiales</taxon>
        <taxon>Oxalobacteraceae</taxon>
        <taxon>Glaciimonas</taxon>
    </lineage>
</organism>